<dbReference type="InterPro" id="IPR050508">
    <property type="entry name" value="Methyltransf_Superfamily"/>
</dbReference>
<dbReference type="CDD" id="cd02440">
    <property type="entry name" value="AdoMet_MTases"/>
    <property type="match status" value="1"/>
</dbReference>
<dbReference type="RefSeq" id="WP_150945864.1">
    <property type="nucleotide sequence ID" value="NZ_VCMV01000024.1"/>
</dbReference>
<dbReference type="GO" id="GO:0008757">
    <property type="term" value="F:S-adenosylmethionine-dependent methyltransferase activity"/>
    <property type="evidence" value="ECO:0007669"/>
    <property type="project" value="InterPro"/>
</dbReference>
<keyword evidence="2" id="KW-0489">Methyltransferase</keyword>
<organism evidence="2 3">
    <name type="scientific">Microvirga brassicacearum</name>
    <dbReference type="NCBI Taxonomy" id="2580413"/>
    <lineage>
        <taxon>Bacteria</taxon>
        <taxon>Pseudomonadati</taxon>
        <taxon>Pseudomonadota</taxon>
        <taxon>Alphaproteobacteria</taxon>
        <taxon>Hyphomicrobiales</taxon>
        <taxon>Methylobacteriaceae</taxon>
        <taxon>Microvirga</taxon>
    </lineage>
</organism>
<dbReference type="PANTHER" id="PTHR42912:SF93">
    <property type="entry name" value="N6-ADENOSINE-METHYLTRANSFERASE TMT1A"/>
    <property type="match status" value="1"/>
</dbReference>
<name>A0A5N3P8K0_9HYPH</name>
<dbReference type="Gene3D" id="3.40.50.150">
    <property type="entry name" value="Vaccinia Virus protein VP39"/>
    <property type="match status" value="1"/>
</dbReference>
<comment type="caution">
    <text evidence="2">The sequence shown here is derived from an EMBL/GenBank/DDBJ whole genome shotgun (WGS) entry which is preliminary data.</text>
</comment>
<dbReference type="AlphaFoldDB" id="A0A5N3P8K0"/>
<protein>
    <submittedName>
        <fullName evidence="2">Methyltransferase domain-containing protein</fullName>
    </submittedName>
</protein>
<reference evidence="2 3" key="1">
    <citation type="journal article" date="2019" name="Microorganisms">
        <title>Genome Insights into the Novel Species Microvirga brassicacearum, a Rapeseed Endophyte with Biotechnological Potential.</title>
        <authorList>
            <person name="Jimenez-Gomez A."/>
            <person name="Saati-Santamaria Z."/>
            <person name="Igual J.M."/>
            <person name="Rivas R."/>
            <person name="Mateos P.F."/>
            <person name="Garcia-Fraile P."/>
        </authorList>
    </citation>
    <scope>NUCLEOTIDE SEQUENCE [LARGE SCALE GENOMIC DNA]</scope>
    <source>
        <strain evidence="2 3">CDVBN77</strain>
    </source>
</reference>
<dbReference type="SUPFAM" id="SSF53335">
    <property type="entry name" value="S-adenosyl-L-methionine-dependent methyltransferases"/>
    <property type="match status" value="1"/>
</dbReference>
<proteinExistence type="predicted"/>
<dbReference type="Proteomes" id="UP000325684">
    <property type="component" value="Unassembled WGS sequence"/>
</dbReference>
<evidence type="ECO:0000259" key="1">
    <source>
        <dbReference type="Pfam" id="PF08241"/>
    </source>
</evidence>
<gene>
    <name evidence="2" type="ORF">FEZ63_14985</name>
</gene>
<dbReference type="OrthoDB" id="5517736at2"/>
<dbReference type="InterPro" id="IPR013216">
    <property type="entry name" value="Methyltransf_11"/>
</dbReference>
<dbReference type="GO" id="GO:0032259">
    <property type="term" value="P:methylation"/>
    <property type="evidence" value="ECO:0007669"/>
    <property type="project" value="UniProtKB-KW"/>
</dbReference>
<keyword evidence="2" id="KW-0808">Transferase</keyword>
<dbReference type="EMBL" id="VCMV01000024">
    <property type="protein sequence ID" value="KAB0266064.1"/>
    <property type="molecule type" value="Genomic_DNA"/>
</dbReference>
<evidence type="ECO:0000313" key="2">
    <source>
        <dbReference type="EMBL" id="KAB0266064.1"/>
    </source>
</evidence>
<sequence>MSLNYPLVVDLATRYAPPPGRLLDFGCGTADVAALAGDRGYDAYGVDTFLGVGASSENLAIATARIGSRAVAITPNEPMPFDSGFFDVVVSNQVFEHVADLGNVCHEIARVTRPGGILLALMPTSEVLWEDHLKMPWVHRAPAGSDRQRRLMKAFRRLGFGTAPNVDADEWVSNAVCDLQEHVFHRPVSEYVSAFSKNFRLIAEDEPAWARYRIRRHRLLKHGSFLFESSFLDGLIRPAVRRAAGAVLVLERTDGV</sequence>
<accession>A0A5N3P8K0</accession>
<dbReference type="Pfam" id="PF08241">
    <property type="entry name" value="Methyltransf_11"/>
    <property type="match status" value="1"/>
</dbReference>
<dbReference type="InterPro" id="IPR029063">
    <property type="entry name" value="SAM-dependent_MTases_sf"/>
</dbReference>
<evidence type="ECO:0000313" key="3">
    <source>
        <dbReference type="Proteomes" id="UP000325684"/>
    </source>
</evidence>
<dbReference type="PANTHER" id="PTHR42912">
    <property type="entry name" value="METHYLTRANSFERASE"/>
    <property type="match status" value="1"/>
</dbReference>
<feature type="domain" description="Methyltransferase type 11" evidence="1">
    <location>
        <begin position="23"/>
        <end position="119"/>
    </location>
</feature>
<keyword evidence="3" id="KW-1185">Reference proteome</keyword>